<evidence type="ECO:0000313" key="3">
    <source>
        <dbReference type="Proteomes" id="UP000247150"/>
    </source>
</evidence>
<dbReference type="SUPFAM" id="SSF159501">
    <property type="entry name" value="EreA/ChaN-like"/>
    <property type="match status" value="1"/>
</dbReference>
<dbReference type="RefSeq" id="WP_110066221.1">
    <property type="nucleotide sequence ID" value="NZ_QGTW01000010.1"/>
</dbReference>
<keyword evidence="1" id="KW-0812">Transmembrane</keyword>
<reference evidence="2 3" key="1">
    <citation type="submission" date="2018-05" db="EMBL/GenBank/DDBJ databases">
        <title>Freshwater and sediment microbial communities from various areas in North America, analyzing microbe dynamics in response to fracking.</title>
        <authorList>
            <person name="Lamendella R."/>
        </authorList>
    </citation>
    <scope>NUCLEOTIDE SEQUENCE [LARGE SCALE GENOMIC DNA]</scope>
    <source>
        <strain evidence="2 3">15_TX</strain>
    </source>
</reference>
<dbReference type="AlphaFoldDB" id="A0A2V2ZQN5"/>
<evidence type="ECO:0000256" key="1">
    <source>
        <dbReference type="SAM" id="Phobius"/>
    </source>
</evidence>
<keyword evidence="1" id="KW-0472">Membrane</keyword>
<dbReference type="PANTHER" id="PTHR31299">
    <property type="entry name" value="ESTERASE, PUTATIVE (AFU_ORTHOLOGUE AFUA_1G05850)-RELATED"/>
    <property type="match status" value="1"/>
</dbReference>
<comment type="caution">
    <text evidence="2">The sequence shown here is derived from an EMBL/GenBank/DDBJ whole genome shotgun (WGS) entry which is preliminary data.</text>
</comment>
<dbReference type="PANTHER" id="PTHR31299:SF0">
    <property type="entry name" value="ESTERASE, PUTATIVE (AFU_ORTHOLOGUE AFUA_1G05850)-RELATED"/>
    <property type="match status" value="1"/>
</dbReference>
<accession>A0A2V2ZQN5</accession>
<dbReference type="GO" id="GO:0046677">
    <property type="term" value="P:response to antibiotic"/>
    <property type="evidence" value="ECO:0007669"/>
    <property type="project" value="InterPro"/>
</dbReference>
<dbReference type="OrthoDB" id="9810066at2"/>
<dbReference type="Gene3D" id="1.20.1440.30">
    <property type="entry name" value="Biosynthetic Protein domain"/>
    <property type="match status" value="1"/>
</dbReference>
<dbReference type="EMBL" id="QGTW01000010">
    <property type="protein sequence ID" value="PWW26651.1"/>
    <property type="molecule type" value="Genomic_DNA"/>
</dbReference>
<dbReference type="Proteomes" id="UP000247150">
    <property type="component" value="Unassembled WGS sequence"/>
</dbReference>
<dbReference type="Gene3D" id="3.40.1660.10">
    <property type="entry name" value="EreA-like (biosynthetic domain)"/>
    <property type="match status" value="1"/>
</dbReference>
<protein>
    <submittedName>
        <fullName evidence="2">Erythromycin esterase</fullName>
    </submittedName>
</protein>
<organism evidence="2 3">
    <name type="scientific">Cytobacillus oceanisediminis</name>
    <dbReference type="NCBI Taxonomy" id="665099"/>
    <lineage>
        <taxon>Bacteria</taxon>
        <taxon>Bacillati</taxon>
        <taxon>Bacillota</taxon>
        <taxon>Bacilli</taxon>
        <taxon>Bacillales</taxon>
        <taxon>Bacillaceae</taxon>
        <taxon>Cytobacillus</taxon>
    </lineage>
</organism>
<dbReference type="Gene3D" id="3.30.1870.10">
    <property type="entry name" value="EreA-like, domain 2"/>
    <property type="match status" value="1"/>
</dbReference>
<evidence type="ECO:0000313" key="2">
    <source>
        <dbReference type="EMBL" id="PWW26651.1"/>
    </source>
</evidence>
<feature type="transmembrane region" description="Helical" evidence="1">
    <location>
        <begin position="28"/>
        <end position="48"/>
    </location>
</feature>
<name>A0A2V2ZQN5_9BACI</name>
<sequence>MKHFSFLIVENLSSYLGGSKGGSFIKKFVSLVFIVFVILTLIFTLSPVNKENPLDNNSIIELPLGSSEEIDFSFLKTLLEDKRIVFLGESSHGVAEFNEIKVDMIMYLHKELGFEIVAFESNLGDAIAVQNSVKKLAPKEMLRGSLPGVWVTEEVLSLFQYIKETSLTDSPLILSGVDVRPTHFFNTWFEDLLSKIGDSSKNEYRKIVEQCTAFNLMYSAKPAKEREDCAVRYDNLLSIVKKNENMFTREFPDFPELLSLVELELNTRISYVRNYPDSDAPIEQQADMRDQMMSTVLKSLFEDVFPNKKIIVWGHNDHIRDQNSKVDVAYVDGSKTIISMTERLPETIKMDSYIIGLYMGSGKTAGNDRTVHSVNEEDGIQKDGTLENILSRGNYDAVFAELSHAENNQENKWMFQSLEALSWGYHREYIPNIRENYDAIIYIKEVNPPLYLK</sequence>
<proteinExistence type="predicted"/>
<dbReference type="InterPro" id="IPR007815">
    <property type="entry name" value="Emycin_Estase"/>
</dbReference>
<keyword evidence="1" id="KW-1133">Transmembrane helix</keyword>
<dbReference type="CDD" id="cd14728">
    <property type="entry name" value="Ere-like"/>
    <property type="match status" value="1"/>
</dbReference>
<dbReference type="Pfam" id="PF05139">
    <property type="entry name" value="Erythro_esteras"/>
    <property type="match status" value="1"/>
</dbReference>
<gene>
    <name evidence="2" type="ORF">DFO73_110225</name>
</gene>
<dbReference type="InterPro" id="IPR052036">
    <property type="entry name" value="Hydrolase/PRTase-associated"/>
</dbReference>